<comment type="subcellular location">
    <subcellularLocation>
        <location evidence="2">Cell membrane</location>
        <topology evidence="2">Multi-pass membrane protein</topology>
    </subcellularLocation>
</comment>
<feature type="transmembrane region" description="Helical" evidence="12">
    <location>
        <begin position="215"/>
        <end position="236"/>
    </location>
</feature>
<evidence type="ECO:0000256" key="10">
    <source>
        <dbReference type="ARBA" id="ARBA00023012"/>
    </source>
</evidence>
<name>A0A8J7F7E6_9CYAN</name>
<evidence type="ECO:0000256" key="4">
    <source>
        <dbReference type="ARBA" id="ARBA00022475"/>
    </source>
</evidence>
<dbReference type="InterPro" id="IPR050398">
    <property type="entry name" value="HssS/ArlS-like"/>
</dbReference>
<keyword evidence="10" id="KW-0902">Two-component regulatory system</keyword>
<evidence type="ECO:0000256" key="7">
    <source>
        <dbReference type="ARBA" id="ARBA00022741"/>
    </source>
</evidence>
<reference evidence="14" key="1">
    <citation type="submission" date="2020-10" db="EMBL/GenBank/DDBJ databases">
        <authorList>
            <person name="Castelo-Branco R."/>
            <person name="Eusebio N."/>
            <person name="Adriana R."/>
            <person name="Vieira A."/>
            <person name="Brugerolle De Fraissinette N."/>
            <person name="Rezende De Castro R."/>
            <person name="Schneider M.P."/>
            <person name="Vasconcelos V."/>
            <person name="Leao P.N."/>
        </authorList>
    </citation>
    <scope>NUCLEOTIDE SEQUENCE</scope>
    <source>
        <strain evidence="14">LEGE 06105</strain>
    </source>
</reference>
<keyword evidence="12" id="KW-0812">Transmembrane</keyword>
<proteinExistence type="predicted"/>
<evidence type="ECO:0000256" key="5">
    <source>
        <dbReference type="ARBA" id="ARBA00022553"/>
    </source>
</evidence>
<evidence type="ECO:0000256" key="3">
    <source>
        <dbReference type="ARBA" id="ARBA00012438"/>
    </source>
</evidence>
<evidence type="ECO:0000313" key="15">
    <source>
        <dbReference type="Proteomes" id="UP000620559"/>
    </source>
</evidence>
<dbReference type="PROSITE" id="PS50885">
    <property type="entry name" value="HAMP"/>
    <property type="match status" value="1"/>
</dbReference>
<keyword evidence="12" id="KW-1133">Transmembrane helix</keyword>
<dbReference type="InterPro" id="IPR003660">
    <property type="entry name" value="HAMP_dom"/>
</dbReference>
<keyword evidence="8" id="KW-0418">Kinase</keyword>
<keyword evidence="9" id="KW-0067">ATP-binding</keyword>
<protein>
    <recommendedName>
        <fullName evidence="3">histidine kinase</fullName>
        <ecNumber evidence="3">2.7.13.3</ecNumber>
    </recommendedName>
</protein>
<dbReference type="SMART" id="SM00304">
    <property type="entry name" value="HAMP"/>
    <property type="match status" value="1"/>
</dbReference>
<gene>
    <name evidence="14" type="ORF">IQ247_30015</name>
</gene>
<evidence type="ECO:0000256" key="8">
    <source>
        <dbReference type="ARBA" id="ARBA00022777"/>
    </source>
</evidence>
<dbReference type="Gene3D" id="6.10.340.10">
    <property type="match status" value="1"/>
</dbReference>
<evidence type="ECO:0000313" key="14">
    <source>
        <dbReference type="EMBL" id="MBE9216840.1"/>
    </source>
</evidence>
<evidence type="ECO:0000256" key="11">
    <source>
        <dbReference type="ARBA" id="ARBA00023136"/>
    </source>
</evidence>
<evidence type="ECO:0000256" key="9">
    <source>
        <dbReference type="ARBA" id="ARBA00022840"/>
    </source>
</evidence>
<dbReference type="PANTHER" id="PTHR45528:SF1">
    <property type="entry name" value="SENSOR HISTIDINE KINASE CPXA"/>
    <property type="match status" value="1"/>
</dbReference>
<dbReference type="GO" id="GO:0005886">
    <property type="term" value="C:plasma membrane"/>
    <property type="evidence" value="ECO:0007669"/>
    <property type="project" value="UniProtKB-SubCell"/>
</dbReference>
<keyword evidence="6" id="KW-0808">Transferase</keyword>
<dbReference type="EC" id="2.7.13.3" evidence="3"/>
<dbReference type="SUPFAM" id="SSF158472">
    <property type="entry name" value="HAMP domain-like"/>
    <property type="match status" value="1"/>
</dbReference>
<dbReference type="Pfam" id="PF00672">
    <property type="entry name" value="HAMP"/>
    <property type="match status" value="1"/>
</dbReference>
<sequence>MLKNLRLKQKFTILLLIILIVGVSASGLALSFVLRQNAKREVANTALILMETMSSVRDYTSTQINPELADKLETTFLPQTVPAYSAREVFENLRKKGEYKDFFYKEATLNPTNLRDKADAFETKIVESFKSQKQSELSGFRSLPGGDIFYIARPLAVTEQSCLQCHSTVDVAPPSMIQRYGTAHGFGWKLNEIIGAQIISVPADRVIQKANKSSVVIIGIVSMVFAAVIVSVNVFLNRQVILPLKKITRVAEEVSTGHMEVDFDQVSNDEIGNLARAFKRMKLSLEMAMKRLKNPGNTHKNTG</sequence>
<dbReference type="CDD" id="cd06225">
    <property type="entry name" value="HAMP"/>
    <property type="match status" value="1"/>
</dbReference>
<keyword evidence="15" id="KW-1185">Reference proteome</keyword>
<dbReference type="GO" id="GO:0000155">
    <property type="term" value="F:phosphorelay sensor kinase activity"/>
    <property type="evidence" value="ECO:0007669"/>
    <property type="project" value="TreeGrafter"/>
</dbReference>
<comment type="catalytic activity">
    <reaction evidence="1">
        <text>ATP + protein L-histidine = ADP + protein N-phospho-L-histidine.</text>
        <dbReference type="EC" id="2.7.13.3"/>
    </reaction>
</comment>
<evidence type="ECO:0000256" key="1">
    <source>
        <dbReference type="ARBA" id="ARBA00000085"/>
    </source>
</evidence>
<keyword evidence="5" id="KW-0597">Phosphoprotein</keyword>
<dbReference type="GO" id="GO:0005524">
    <property type="term" value="F:ATP binding"/>
    <property type="evidence" value="ECO:0007669"/>
    <property type="project" value="UniProtKB-KW"/>
</dbReference>
<accession>A0A8J7F7E6</accession>
<keyword evidence="7" id="KW-0547">Nucleotide-binding</keyword>
<dbReference type="AlphaFoldDB" id="A0A8J7F7E6"/>
<dbReference type="PANTHER" id="PTHR45528">
    <property type="entry name" value="SENSOR HISTIDINE KINASE CPXA"/>
    <property type="match status" value="1"/>
</dbReference>
<comment type="caution">
    <text evidence="14">The sequence shown here is derived from an EMBL/GenBank/DDBJ whole genome shotgun (WGS) entry which is preliminary data.</text>
</comment>
<evidence type="ECO:0000256" key="2">
    <source>
        <dbReference type="ARBA" id="ARBA00004651"/>
    </source>
</evidence>
<dbReference type="InterPro" id="IPR021796">
    <property type="entry name" value="Tll0287-like_dom"/>
</dbReference>
<feature type="domain" description="HAMP" evidence="13">
    <location>
        <begin position="238"/>
        <end position="290"/>
    </location>
</feature>
<keyword evidence="4" id="KW-1003">Cell membrane</keyword>
<keyword evidence="11 12" id="KW-0472">Membrane</keyword>
<evidence type="ECO:0000256" key="12">
    <source>
        <dbReference type="SAM" id="Phobius"/>
    </source>
</evidence>
<dbReference type="EMBL" id="JADEWL010000211">
    <property type="protein sequence ID" value="MBE9216840.1"/>
    <property type="molecule type" value="Genomic_DNA"/>
</dbReference>
<evidence type="ECO:0000256" key="6">
    <source>
        <dbReference type="ARBA" id="ARBA00022679"/>
    </source>
</evidence>
<dbReference type="Proteomes" id="UP000620559">
    <property type="component" value="Unassembled WGS sequence"/>
</dbReference>
<organism evidence="14 15">
    <name type="scientific">Plectonema cf. radiosum LEGE 06105</name>
    <dbReference type="NCBI Taxonomy" id="945769"/>
    <lineage>
        <taxon>Bacteria</taxon>
        <taxon>Bacillati</taxon>
        <taxon>Cyanobacteriota</taxon>
        <taxon>Cyanophyceae</taxon>
        <taxon>Oscillatoriophycideae</taxon>
        <taxon>Oscillatoriales</taxon>
        <taxon>Microcoleaceae</taxon>
        <taxon>Plectonema</taxon>
    </lineage>
</organism>
<dbReference type="RefSeq" id="WP_193925662.1">
    <property type="nucleotide sequence ID" value="NZ_JADEWL010000211.1"/>
</dbReference>
<evidence type="ECO:0000259" key="13">
    <source>
        <dbReference type="PROSITE" id="PS50885"/>
    </source>
</evidence>
<dbReference type="Pfam" id="PF11845">
    <property type="entry name" value="Tll0287-like"/>
    <property type="match status" value="1"/>
</dbReference>